<dbReference type="InterPro" id="IPR000572">
    <property type="entry name" value="OxRdtase_Mopterin-bd_dom"/>
</dbReference>
<proteinExistence type="predicted"/>
<feature type="domain" description="Oxidoreductase molybdopterin-binding" evidence="2">
    <location>
        <begin position="70"/>
        <end position="147"/>
    </location>
</feature>
<evidence type="ECO:0000256" key="1">
    <source>
        <dbReference type="SAM" id="SignalP"/>
    </source>
</evidence>
<sequence>MLSTVRGAVRALMTALALSLLALPAAGETLPAPNGRVILEVSGTIANTNAPGKARFDREALEAIATTTLSTSTPWTKGVQTFEGFPLAALLEIVGATGTSLKAVALNDYSAVVPIDDSVAAGAFVAVRANGERMSVRERGPLWIVFPYDADSRLTTDTYLNRSVWQLKALIVE</sequence>
<dbReference type="Pfam" id="PF00174">
    <property type="entry name" value="Oxidored_molyb"/>
    <property type="match status" value="1"/>
</dbReference>
<dbReference type="EMBL" id="BMZS01000006">
    <property type="protein sequence ID" value="GHD53054.1"/>
    <property type="molecule type" value="Genomic_DNA"/>
</dbReference>
<dbReference type="RefSeq" id="WP_189990840.1">
    <property type="nucleotide sequence ID" value="NZ_BMZS01000006.1"/>
</dbReference>
<dbReference type="SUPFAM" id="SSF56524">
    <property type="entry name" value="Oxidoreductase molybdopterin-binding domain"/>
    <property type="match status" value="1"/>
</dbReference>
<comment type="caution">
    <text evidence="3">The sequence shown here is derived from an EMBL/GenBank/DDBJ whole genome shotgun (WGS) entry which is preliminary data.</text>
</comment>
<protein>
    <submittedName>
        <fullName evidence="3">Oxidoreductase</fullName>
    </submittedName>
</protein>
<dbReference type="InterPro" id="IPR036374">
    <property type="entry name" value="OxRdtase_Mopterin-bd_sf"/>
</dbReference>
<gene>
    <name evidence="3" type="ORF">GCM10017083_29260</name>
</gene>
<reference evidence="3" key="1">
    <citation type="journal article" date="2014" name="Int. J. Syst. Evol. Microbiol.">
        <title>Complete genome sequence of Corynebacterium casei LMG S-19264T (=DSM 44701T), isolated from a smear-ripened cheese.</title>
        <authorList>
            <consortium name="US DOE Joint Genome Institute (JGI-PGF)"/>
            <person name="Walter F."/>
            <person name="Albersmeier A."/>
            <person name="Kalinowski J."/>
            <person name="Ruckert C."/>
        </authorList>
    </citation>
    <scope>NUCLEOTIDE SEQUENCE</scope>
    <source>
        <strain evidence="3">KCTC 42651</strain>
    </source>
</reference>
<organism evidence="3 4">
    <name type="scientific">Thalassobaculum fulvum</name>
    <dbReference type="NCBI Taxonomy" id="1633335"/>
    <lineage>
        <taxon>Bacteria</taxon>
        <taxon>Pseudomonadati</taxon>
        <taxon>Pseudomonadota</taxon>
        <taxon>Alphaproteobacteria</taxon>
        <taxon>Rhodospirillales</taxon>
        <taxon>Thalassobaculaceae</taxon>
        <taxon>Thalassobaculum</taxon>
    </lineage>
</organism>
<feature type="chain" id="PRO_5037226445" evidence="1">
    <location>
        <begin position="23"/>
        <end position="173"/>
    </location>
</feature>
<dbReference type="AlphaFoldDB" id="A0A919CQ24"/>
<reference evidence="3" key="2">
    <citation type="submission" date="2020-09" db="EMBL/GenBank/DDBJ databases">
        <authorList>
            <person name="Sun Q."/>
            <person name="Kim S."/>
        </authorList>
    </citation>
    <scope>NUCLEOTIDE SEQUENCE</scope>
    <source>
        <strain evidence="3">KCTC 42651</strain>
    </source>
</reference>
<dbReference type="Gene3D" id="3.90.420.10">
    <property type="entry name" value="Oxidoreductase, molybdopterin-binding domain"/>
    <property type="match status" value="1"/>
</dbReference>
<keyword evidence="4" id="KW-1185">Reference proteome</keyword>
<dbReference type="Proteomes" id="UP000630353">
    <property type="component" value="Unassembled WGS sequence"/>
</dbReference>
<evidence type="ECO:0000313" key="3">
    <source>
        <dbReference type="EMBL" id="GHD53054.1"/>
    </source>
</evidence>
<accession>A0A919CQ24</accession>
<evidence type="ECO:0000259" key="2">
    <source>
        <dbReference type="Pfam" id="PF00174"/>
    </source>
</evidence>
<feature type="signal peptide" evidence="1">
    <location>
        <begin position="1"/>
        <end position="22"/>
    </location>
</feature>
<evidence type="ECO:0000313" key="4">
    <source>
        <dbReference type="Proteomes" id="UP000630353"/>
    </source>
</evidence>
<name>A0A919CQ24_9PROT</name>
<keyword evidence="1" id="KW-0732">Signal</keyword>